<dbReference type="Pfam" id="PF11940">
    <property type="entry name" value="DUF3458"/>
    <property type="match status" value="1"/>
</dbReference>
<gene>
    <name evidence="16" type="ORF">EHQ58_02300</name>
</gene>
<evidence type="ECO:0000256" key="9">
    <source>
        <dbReference type="ARBA" id="ARBA00022801"/>
    </source>
</evidence>
<dbReference type="GO" id="GO:0006508">
    <property type="term" value="P:proteolysis"/>
    <property type="evidence" value="ECO:0007669"/>
    <property type="project" value="UniProtKB-KW"/>
</dbReference>
<comment type="cofactor">
    <cofactor evidence="2">
        <name>Zn(2+)</name>
        <dbReference type="ChEBI" id="CHEBI:29105"/>
    </cofactor>
</comment>
<dbReference type="InterPro" id="IPR035414">
    <property type="entry name" value="Peptidase_M1_pepN_Ig-like"/>
</dbReference>
<dbReference type="AlphaFoldDB" id="A0A4R9K7Z1"/>
<evidence type="ECO:0000259" key="15">
    <source>
        <dbReference type="Pfam" id="PF17900"/>
    </source>
</evidence>
<dbReference type="Gene3D" id="2.60.40.1840">
    <property type="match status" value="1"/>
</dbReference>
<name>A0A4R9K7Z1_9LEPT</name>
<keyword evidence="10" id="KW-0862">Zinc</keyword>
<dbReference type="PANTHER" id="PTHR46322">
    <property type="entry name" value="PUROMYCIN-SENSITIVE AMINOPEPTIDASE"/>
    <property type="match status" value="1"/>
</dbReference>
<dbReference type="Gene3D" id="2.60.40.1730">
    <property type="entry name" value="tricorn interacting facor f3 domain"/>
    <property type="match status" value="1"/>
</dbReference>
<dbReference type="Pfam" id="PF01433">
    <property type="entry name" value="Peptidase_M1"/>
    <property type="match status" value="1"/>
</dbReference>
<evidence type="ECO:0000256" key="8">
    <source>
        <dbReference type="ARBA" id="ARBA00022723"/>
    </source>
</evidence>
<feature type="domain" description="Aminopeptidase N-like N-terminal" evidence="15">
    <location>
        <begin position="113"/>
        <end position="196"/>
    </location>
</feature>
<evidence type="ECO:0000313" key="16">
    <source>
        <dbReference type="EMBL" id="TGL62717.1"/>
    </source>
</evidence>
<keyword evidence="9" id="KW-0378">Hydrolase</keyword>
<dbReference type="RefSeq" id="WP_135621723.1">
    <property type="nucleotide sequence ID" value="NZ_RQGD01000009.1"/>
</dbReference>
<feature type="domain" description="Peptidase M1 membrane alanine aminopeptidase" evidence="12">
    <location>
        <begin position="235"/>
        <end position="446"/>
    </location>
</feature>
<evidence type="ECO:0000259" key="14">
    <source>
        <dbReference type="Pfam" id="PF17432"/>
    </source>
</evidence>
<dbReference type="GO" id="GO:0016285">
    <property type="term" value="F:alanyl aminopeptidase activity"/>
    <property type="evidence" value="ECO:0007669"/>
    <property type="project" value="UniProtKB-EC"/>
</dbReference>
<evidence type="ECO:0000256" key="7">
    <source>
        <dbReference type="ARBA" id="ARBA00022670"/>
    </source>
</evidence>
<dbReference type="InterPro" id="IPR024601">
    <property type="entry name" value="Peptidase_M1_pepN_C"/>
</dbReference>
<evidence type="ECO:0000256" key="5">
    <source>
        <dbReference type="ARBA" id="ARBA00015611"/>
    </source>
</evidence>
<accession>A0A4R9K7Z1</accession>
<evidence type="ECO:0000256" key="1">
    <source>
        <dbReference type="ARBA" id="ARBA00000098"/>
    </source>
</evidence>
<evidence type="ECO:0000259" key="12">
    <source>
        <dbReference type="Pfam" id="PF01433"/>
    </source>
</evidence>
<dbReference type="Proteomes" id="UP000297693">
    <property type="component" value="Unassembled WGS sequence"/>
</dbReference>
<dbReference type="PANTHER" id="PTHR46322:SF1">
    <property type="entry name" value="PUROMYCIN-SENSITIVE AMINOPEPTIDASE"/>
    <property type="match status" value="1"/>
</dbReference>
<dbReference type="CDD" id="cd09600">
    <property type="entry name" value="M1_APN"/>
    <property type="match status" value="1"/>
</dbReference>
<proteinExistence type="inferred from homology"/>
<dbReference type="InterPro" id="IPR045357">
    <property type="entry name" value="Aminopeptidase_N-like_N"/>
</dbReference>
<keyword evidence="7" id="KW-0645">Protease</keyword>
<keyword evidence="11" id="KW-0482">Metalloprotease</keyword>
<dbReference type="InterPro" id="IPR012779">
    <property type="entry name" value="Peptidase_M1_pepN"/>
</dbReference>
<comment type="caution">
    <text evidence="16">The sequence shown here is derived from an EMBL/GenBank/DDBJ whole genome shotgun (WGS) entry which is preliminary data.</text>
</comment>
<dbReference type="OrthoDB" id="100605at2"/>
<evidence type="ECO:0000256" key="10">
    <source>
        <dbReference type="ARBA" id="ARBA00022833"/>
    </source>
</evidence>
<sequence length="865" mass="99772">MNSSDISSKVHRLEDYAPPVWTTPEIALRFDLDIERTLVRAEYKVHFNEIGFVPELPSLFLNGVSLHLISVRVNGLLCEPNQYRITSLGLELFKPPAKDFTLLIENSISPKSNTALEGLYHSGKMLCTQNEPEGFRKIIYCIDRPDNLSIFTVTLCGDQSSYPILLSNGNLISTRVLENGKHEAVWFDPFPKPSYLFALVAGNLAHVSDRFVTSSGRAIELRIFVDEKNIEKTEFAMTSLKEAMRWDEETFGLEYDLDLFMIVAVDDFNMGAMENKGLNLFNSKLVLADKKSATDETFESILGVVAHEYFHNWTGNRVTLRNWFNLTLKEGLTVFRDQWFTEDKTDASVKRIADVLFLKEHQFAEDAGPISHPILPKFYVEMNNFYTVTVYEKGAEVIRMLSLLIGRETFKKGLSHYLKEYDGQGVTYEEFISAMEFVSKKNLDLFRNWYHRKGTPNFKINEIWNDTTGDYSLEFIDMDAEALSLSFPMSVALFTEEGKIKHEEILEVKGKSFQRNWKNFSSKPIISLQRSFSAPIKIHIDRNIREYSFLAKYESEGVSRFFALQEVIFETLRKQFQNDSPGATLDLFSILDEIFREKEKIAKDFLSYLLNVPSLTQIADVLKCYDYEIIFSLREKLISLIAMRYQDQFQALYDENSETIPIQSRLEIGKRRLKNLSLSYLLHIGNIRDEMSEKALIQQRNAKHMSEELSSLRFLCEGEGSNRERSVADFYEKWKADPLVLDYWFSAQVSYGKNARERAESLSKLPEFRFENPNRVRALLGAFARNPRSFHHLDGSGYLFMGAALEKLNYINPQIAANLGKLFQSIRLQPEKPKEIAKLEIERLLKIKDLSNDLEEVLSKILKGL</sequence>
<dbReference type="Gene3D" id="1.25.50.10">
    <property type="entry name" value="Peptidase M1, alanyl aminopeptidase, C-terminal domain"/>
    <property type="match status" value="1"/>
</dbReference>
<dbReference type="Gene3D" id="1.10.390.10">
    <property type="entry name" value="Neutral Protease Domain 2"/>
    <property type="match status" value="1"/>
</dbReference>
<dbReference type="Pfam" id="PF17432">
    <property type="entry name" value="DUF3458_C"/>
    <property type="match status" value="1"/>
</dbReference>
<dbReference type="InterPro" id="IPR042097">
    <property type="entry name" value="Aminopeptidase_N-like_N_sf"/>
</dbReference>
<dbReference type="NCBIfam" id="TIGR02414">
    <property type="entry name" value="pepN_proteo"/>
    <property type="match status" value="1"/>
</dbReference>
<dbReference type="FunFam" id="3.30.2010.30:FF:000002">
    <property type="entry name" value="Putative aminopeptidase N"/>
    <property type="match status" value="1"/>
</dbReference>
<keyword evidence="8" id="KW-0479">Metal-binding</keyword>
<dbReference type="Gene3D" id="3.30.2010.30">
    <property type="match status" value="1"/>
</dbReference>
<dbReference type="InterPro" id="IPR038438">
    <property type="entry name" value="PepN_Ig-like_sf"/>
</dbReference>
<reference evidence="16" key="1">
    <citation type="journal article" date="2019" name="PLoS Negl. Trop. Dis.">
        <title>Revisiting the worldwide diversity of Leptospira species in the environment.</title>
        <authorList>
            <person name="Vincent A.T."/>
            <person name="Schiettekatte O."/>
            <person name="Bourhy P."/>
            <person name="Veyrier F.J."/>
            <person name="Picardeau M."/>
        </authorList>
    </citation>
    <scope>NUCLEOTIDE SEQUENCE [LARGE SCALE GENOMIC DNA]</scope>
    <source>
        <strain evidence="16">201702476</strain>
    </source>
</reference>
<dbReference type="EC" id="3.4.11.2" evidence="4"/>
<dbReference type="EMBL" id="RQGD01000009">
    <property type="protein sequence ID" value="TGL62717.1"/>
    <property type="molecule type" value="Genomic_DNA"/>
</dbReference>
<dbReference type="InterPro" id="IPR027268">
    <property type="entry name" value="Peptidase_M4/M1_CTD_sf"/>
</dbReference>
<dbReference type="InterPro" id="IPR014782">
    <property type="entry name" value="Peptidase_M1_dom"/>
</dbReference>
<dbReference type="InterPro" id="IPR001930">
    <property type="entry name" value="Peptidase_M1"/>
</dbReference>
<comment type="catalytic activity">
    <reaction evidence="1">
        <text>Release of an N-terminal amino acid, Xaa-|-Yaa- from a peptide, amide or arylamide. Xaa is preferably Ala, but may be most amino acids including Pro (slow action). When a terminal hydrophobic residue is followed by a prolyl residue, the two may be released as an intact Xaa-Pro dipeptide.</text>
        <dbReference type="EC" id="3.4.11.2"/>
    </reaction>
</comment>
<comment type="similarity">
    <text evidence="3">Belongs to the peptidase M1 family.</text>
</comment>
<dbReference type="Pfam" id="PF17900">
    <property type="entry name" value="Peptidase_M1_N"/>
    <property type="match status" value="1"/>
</dbReference>
<evidence type="ECO:0000256" key="6">
    <source>
        <dbReference type="ARBA" id="ARBA00022438"/>
    </source>
</evidence>
<keyword evidence="6 16" id="KW-0031">Aminopeptidase</keyword>
<evidence type="ECO:0000256" key="4">
    <source>
        <dbReference type="ARBA" id="ARBA00012564"/>
    </source>
</evidence>
<feature type="domain" description="Peptidase M1 alanyl aminopeptidase Ig-like fold" evidence="13">
    <location>
        <begin position="454"/>
        <end position="539"/>
    </location>
</feature>
<organism evidence="16 17">
    <name type="scientific">Leptospira ognonensis</name>
    <dbReference type="NCBI Taxonomy" id="2484945"/>
    <lineage>
        <taxon>Bacteria</taxon>
        <taxon>Pseudomonadati</taxon>
        <taxon>Spirochaetota</taxon>
        <taxon>Spirochaetia</taxon>
        <taxon>Leptospirales</taxon>
        <taxon>Leptospiraceae</taxon>
        <taxon>Leptospira</taxon>
    </lineage>
</organism>
<dbReference type="SUPFAM" id="SSF55486">
    <property type="entry name" value="Metalloproteases ('zincins'), catalytic domain"/>
    <property type="match status" value="1"/>
</dbReference>
<dbReference type="SUPFAM" id="SSF63737">
    <property type="entry name" value="Leukotriene A4 hydrolase N-terminal domain"/>
    <property type="match status" value="1"/>
</dbReference>
<dbReference type="InterPro" id="IPR037144">
    <property type="entry name" value="Peptidase_M1_pepN_C_sf"/>
</dbReference>
<evidence type="ECO:0000256" key="11">
    <source>
        <dbReference type="ARBA" id="ARBA00023049"/>
    </source>
</evidence>
<protein>
    <recommendedName>
        <fullName evidence="5">Aminopeptidase N</fullName>
        <ecNumber evidence="4">3.4.11.2</ecNumber>
    </recommendedName>
</protein>
<evidence type="ECO:0000259" key="13">
    <source>
        <dbReference type="Pfam" id="PF11940"/>
    </source>
</evidence>
<evidence type="ECO:0000256" key="3">
    <source>
        <dbReference type="ARBA" id="ARBA00010136"/>
    </source>
</evidence>
<evidence type="ECO:0000313" key="17">
    <source>
        <dbReference type="Proteomes" id="UP000297693"/>
    </source>
</evidence>
<dbReference type="GO" id="GO:0008270">
    <property type="term" value="F:zinc ion binding"/>
    <property type="evidence" value="ECO:0007669"/>
    <property type="project" value="InterPro"/>
</dbReference>
<dbReference type="GO" id="GO:0008237">
    <property type="term" value="F:metallopeptidase activity"/>
    <property type="evidence" value="ECO:0007669"/>
    <property type="project" value="UniProtKB-KW"/>
</dbReference>
<feature type="domain" description="Peptidase M1 alanyl aminopeptidase C-terminal" evidence="14">
    <location>
        <begin position="546"/>
        <end position="863"/>
    </location>
</feature>
<dbReference type="PRINTS" id="PR00756">
    <property type="entry name" value="ALADIPTASE"/>
</dbReference>
<keyword evidence="17" id="KW-1185">Reference proteome</keyword>
<evidence type="ECO:0000256" key="2">
    <source>
        <dbReference type="ARBA" id="ARBA00001947"/>
    </source>
</evidence>